<reference evidence="2" key="1">
    <citation type="submission" date="2016-03" db="EMBL/GenBank/DDBJ databases">
        <authorList>
            <person name="Loux Valentin"/>
        </authorList>
    </citation>
    <scope>NUCLEOTIDE SEQUENCE [LARGE SCALE GENOMIC DNA]</scope>
    <source>
        <strain evidence="2">C1</strain>
    </source>
</reference>
<accession>A0AA45UTA0</accession>
<organism evidence="1 2">
    <name type="scientific">Anaplasma phagocytophilum</name>
    <name type="common">Ehrlichia phagocytophila</name>
    <dbReference type="NCBI Taxonomy" id="948"/>
    <lineage>
        <taxon>Bacteria</taxon>
        <taxon>Pseudomonadati</taxon>
        <taxon>Pseudomonadota</taxon>
        <taxon>Alphaproteobacteria</taxon>
        <taxon>Rickettsiales</taxon>
        <taxon>Anaplasmataceae</taxon>
        <taxon>Anaplasma</taxon>
        <taxon>phagocytophilum group</taxon>
    </lineage>
</organism>
<gene>
    <name evidence="1" type="ORF">ANAPC1_00570</name>
</gene>
<dbReference type="AlphaFoldDB" id="A0AA45UTA0"/>
<evidence type="ECO:0000313" key="2">
    <source>
        <dbReference type="Proteomes" id="UP000078419"/>
    </source>
</evidence>
<proteinExistence type="predicted"/>
<name>A0AA45UTA0_ANAPH</name>
<evidence type="ECO:0000313" key="1">
    <source>
        <dbReference type="EMBL" id="SBO14223.1"/>
    </source>
</evidence>
<comment type="caution">
    <text evidence="1">The sequence shown here is derived from an EMBL/GenBank/DDBJ whole genome shotgun (WGS) entry which is preliminary data.</text>
</comment>
<sequence>MAVLRPMCWSKLLYVPYVEAGVFHSFGFNERCFLV</sequence>
<dbReference type="Proteomes" id="UP000078419">
    <property type="component" value="Unassembled WGS sequence"/>
</dbReference>
<protein>
    <submittedName>
        <fullName evidence="1">Uncharacterized protein</fullName>
    </submittedName>
</protein>
<dbReference type="EMBL" id="FLLR01000017">
    <property type="protein sequence ID" value="SBO14223.1"/>
    <property type="molecule type" value="Genomic_DNA"/>
</dbReference>